<dbReference type="PANTHER" id="PTHR43280:SF34">
    <property type="entry name" value="ARAC-FAMILY TRANSCRIPTIONAL REGULATOR"/>
    <property type="match status" value="1"/>
</dbReference>
<dbReference type="PANTHER" id="PTHR43280">
    <property type="entry name" value="ARAC-FAMILY TRANSCRIPTIONAL REGULATOR"/>
    <property type="match status" value="1"/>
</dbReference>
<feature type="domain" description="HTH araC/xylS-type" evidence="2">
    <location>
        <begin position="173"/>
        <end position="262"/>
    </location>
</feature>
<organism evidence="3 4">
    <name type="scientific">Chitinophaga skermanii</name>
    <dbReference type="NCBI Taxonomy" id="331697"/>
    <lineage>
        <taxon>Bacteria</taxon>
        <taxon>Pseudomonadati</taxon>
        <taxon>Bacteroidota</taxon>
        <taxon>Chitinophagia</taxon>
        <taxon>Chitinophagales</taxon>
        <taxon>Chitinophagaceae</taxon>
        <taxon>Chitinophaga</taxon>
    </lineage>
</organism>
<accession>A0A327R478</accession>
<dbReference type="RefSeq" id="WP_111595979.1">
    <property type="nucleotide sequence ID" value="NZ_QLLL01000001.1"/>
</dbReference>
<dbReference type="Proteomes" id="UP000249547">
    <property type="component" value="Unassembled WGS sequence"/>
</dbReference>
<comment type="caution">
    <text evidence="3">The sequence shown here is derived from an EMBL/GenBank/DDBJ whole genome shotgun (WGS) entry which is preliminary data.</text>
</comment>
<dbReference type="InterPro" id="IPR018060">
    <property type="entry name" value="HTH_AraC"/>
</dbReference>
<dbReference type="GO" id="GO:0043565">
    <property type="term" value="F:sequence-specific DNA binding"/>
    <property type="evidence" value="ECO:0007669"/>
    <property type="project" value="InterPro"/>
</dbReference>
<dbReference type="OrthoDB" id="636258at2"/>
<proteinExistence type="predicted"/>
<dbReference type="Pfam" id="PF02311">
    <property type="entry name" value="AraC_binding"/>
    <property type="match status" value="1"/>
</dbReference>
<dbReference type="PROSITE" id="PS01124">
    <property type="entry name" value="HTH_ARAC_FAMILY_2"/>
    <property type="match status" value="1"/>
</dbReference>
<evidence type="ECO:0000313" key="4">
    <source>
        <dbReference type="Proteomes" id="UP000249547"/>
    </source>
</evidence>
<dbReference type="AlphaFoldDB" id="A0A327R478"/>
<dbReference type="Pfam" id="PF12833">
    <property type="entry name" value="HTH_18"/>
    <property type="match status" value="1"/>
</dbReference>
<dbReference type="Gene3D" id="2.60.120.10">
    <property type="entry name" value="Jelly Rolls"/>
    <property type="match status" value="1"/>
</dbReference>
<evidence type="ECO:0000256" key="1">
    <source>
        <dbReference type="ARBA" id="ARBA00023125"/>
    </source>
</evidence>
<reference evidence="3 4" key="1">
    <citation type="submission" date="2018-06" db="EMBL/GenBank/DDBJ databases">
        <title>Genomic Encyclopedia of Archaeal and Bacterial Type Strains, Phase II (KMG-II): from individual species to whole genera.</title>
        <authorList>
            <person name="Goeker M."/>
        </authorList>
    </citation>
    <scope>NUCLEOTIDE SEQUENCE [LARGE SCALE GENOMIC DNA]</scope>
    <source>
        <strain evidence="3 4">DSM 23857</strain>
    </source>
</reference>
<dbReference type="SUPFAM" id="SSF51215">
    <property type="entry name" value="Regulatory protein AraC"/>
    <property type="match status" value="1"/>
</dbReference>
<keyword evidence="1 3" id="KW-0238">DNA-binding</keyword>
<dbReference type="InterPro" id="IPR014710">
    <property type="entry name" value="RmlC-like_jellyroll"/>
</dbReference>
<dbReference type="GO" id="GO:0003700">
    <property type="term" value="F:DNA-binding transcription factor activity"/>
    <property type="evidence" value="ECO:0007669"/>
    <property type="project" value="InterPro"/>
</dbReference>
<evidence type="ECO:0000259" key="2">
    <source>
        <dbReference type="PROSITE" id="PS01124"/>
    </source>
</evidence>
<protein>
    <submittedName>
        <fullName evidence="3">AraC-like DNA-binding protein</fullName>
    </submittedName>
</protein>
<dbReference type="Gene3D" id="1.10.10.60">
    <property type="entry name" value="Homeodomain-like"/>
    <property type="match status" value="1"/>
</dbReference>
<name>A0A327R478_9BACT</name>
<dbReference type="InterPro" id="IPR003313">
    <property type="entry name" value="AraC-bd"/>
</dbReference>
<dbReference type="EMBL" id="QLLL01000001">
    <property type="protein sequence ID" value="RAJ10858.1"/>
    <property type="molecule type" value="Genomic_DNA"/>
</dbReference>
<dbReference type="InterPro" id="IPR037923">
    <property type="entry name" value="HTH-like"/>
</dbReference>
<sequence length="262" mass="31045">MKRYHQYQPLLVSDFEMKEWRHPEHNHNHYELIYIKKGKGTHVINQITQPYKAGGLYLLGPEDKHYFEIQIPTHFIYLKFTDPYRYKHLSGDMRNWQHLEYLIKSRETHISGFSLSREDQQIAARLFEVVAALKADVSYNEQLIWMQLLSIATILQRNMPELMAIPQRSKDMQALFCYLHKNIYHPENLRAPIIAAQFNMTADYIGPYFKRNTGTTLRDYIQDYRKTLITQRLASKQYSLKEIAAEFGLTDESHVKKIISST</sequence>
<keyword evidence="4" id="KW-1185">Reference proteome</keyword>
<gene>
    <name evidence="3" type="ORF">LX64_00465</name>
</gene>
<evidence type="ECO:0000313" key="3">
    <source>
        <dbReference type="EMBL" id="RAJ10858.1"/>
    </source>
</evidence>